<proteinExistence type="predicted"/>
<evidence type="ECO:0000256" key="1">
    <source>
        <dbReference type="SAM" id="MobiDB-lite"/>
    </source>
</evidence>
<accession>A0A438KLC9</accession>
<evidence type="ECO:0000313" key="3">
    <source>
        <dbReference type="Proteomes" id="UP000288805"/>
    </source>
</evidence>
<comment type="caution">
    <text evidence="2">The sequence shown here is derived from an EMBL/GenBank/DDBJ whole genome shotgun (WGS) entry which is preliminary data.</text>
</comment>
<evidence type="ECO:0000313" key="2">
    <source>
        <dbReference type="EMBL" id="RVX22013.1"/>
    </source>
</evidence>
<feature type="region of interest" description="Disordered" evidence="1">
    <location>
        <begin position="80"/>
        <end position="110"/>
    </location>
</feature>
<dbReference type="InterPro" id="IPR016197">
    <property type="entry name" value="Chromo-like_dom_sf"/>
</dbReference>
<name>A0A438KLC9_VITVI</name>
<reference evidence="2 3" key="1">
    <citation type="journal article" date="2018" name="PLoS Genet.">
        <title>Population sequencing reveals clonal diversity and ancestral inbreeding in the grapevine cultivar Chardonnay.</title>
        <authorList>
            <person name="Roach M.J."/>
            <person name="Johnson D.L."/>
            <person name="Bohlmann J."/>
            <person name="van Vuuren H.J."/>
            <person name="Jones S.J."/>
            <person name="Pretorius I.S."/>
            <person name="Schmidt S.A."/>
            <person name="Borneman A.R."/>
        </authorList>
    </citation>
    <scope>NUCLEOTIDE SEQUENCE [LARGE SCALE GENOMIC DNA]</scope>
    <source>
        <strain evidence="3">cv. Chardonnay</strain>
        <tissue evidence="2">Leaf</tissue>
    </source>
</reference>
<gene>
    <name evidence="2" type="ORF">CK203_001106</name>
</gene>
<dbReference type="SUPFAM" id="SSF54160">
    <property type="entry name" value="Chromo domain-like"/>
    <property type="match status" value="1"/>
</dbReference>
<dbReference type="AlphaFoldDB" id="A0A438KLC9"/>
<protein>
    <recommendedName>
        <fullName evidence="4">Chromo domain-containing protein</fullName>
    </recommendedName>
</protein>
<organism evidence="2 3">
    <name type="scientific">Vitis vinifera</name>
    <name type="common">Grape</name>
    <dbReference type="NCBI Taxonomy" id="29760"/>
    <lineage>
        <taxon>Eukaryota</taxon>
        <taxon>Viridiplantae</taxon>
        <taxon>Streptophyta</taxon>
        <taxon>Embryophyta</taxon>
        <taxon>Tracheophyta</taxon>
        <taxon>Spermatophyta</taxon>
        <taxon>Magnoliopsida</taxon>
        <taxon>eudicotyledons</taxon>
        <taxon>Gunneridae</taxon>
        <taxon>Pentapetalae</taxon>
        <taxon>rosids</taxon>
        <taxon>Vitales</taxon>
        <taxon>Vitaceae</taxon>
        <taxon>Viteae</taxon>
        <taxon>Vitis</taxon>
    </lineage>
</organism>
<feature type="region of interest" description="Disordered" evidence="1">
    <location>
        <begin position="1"/>
        <end position="22"/>
    </location>
</feature>
<dbReference type="EMBL" id="QGNW01000004">
    <property type="protein sequence ID" value="RVX22013.1"/>
    <property type="molecule type" value="Genomic_DNA"/>
</dbReference>
<sequence length="130" mass="14623">MSRRPAGAPTNSTTRRFKDSSPILQPAHVLGFRQISQLGKLCPQLLIQWEGQDPSDATWENTHEFQQDFPDFNLEDKVSFEDKGNDVGPLDKSASEAGEAQQNPVATNNKHVTRIRNAPKRFKDFVMATK</sequence>
<evidence type="ECO:0008006" key="4">
    <source>
        <dbReference type="Google" id="ProtNLM"/>
    </source>
</evidence>
<dbReference type="Proteomes" id="UP000288805">
    <property type="component" value="Unassembled WGS sequence"/>
</dbReference>
<feature type="compositionally biased region" description="Polar residues" evidence="1">
    <location>
        <begin position="100"/>
        <end position="110"/>
    </location>
</feature>